<dbReference type="EMBL" id="CP127247">
    <property type="protein sequence ID" value="WIY24525.1"/>
    <property type="molecule type" value="Genomic_DNA"/>
</dbReference>
<evidence type="ECO:0000313" key="1">
    <source>
        <dbReference type="EMBL" id="WIY24525.1"/>
    </source>
</evidence>
<sequence>MNRILTICFVLGAFSACTTERVTTEFSALSELAQNTKKKLAQKLKPGLDAAAEAELDVSAASGDVWLLSDDCNFVMAGDTSVPASNCIVEKVVLGNRKPVQNEATSAQRKMTALTTYVSALSLLTDASLEEEVISGYSSALTALTDFAKAAESATLLEFLKDRSERESAETAVVSEVIATLRYKKMRSVVLKSEKDVATIVRELQLHLINLGIDGDFKIRSEALTTRNNAVLNYDVETQGATGYKAAIKALQAEHQAFMKYYKGTVIYEVGMIARVHSTLADALRSPGSPEEVVKYLESLKTLVEKVEG</sequence>
<dbReference type="AlphaFoldDB" id="A0A9Y2P6B9"/>
<keyword evidence="2" id="KW-1185">Reference proteome</keyword>
<dbReference type="KEGG" id="ppso:QPJ95_18580"/>
<organism evidence="1 2">
    <name type="scientific">Parasedimentitalea psychrophila</name>
    <dbReference type="NCBI Taxonomy" id="2997337"/>
    <lineage>
        <taxon>Bacteria</taxon>
        <taxon>Pseudomonadati</taxon>
        <taxon>Pseudomonadota</taxon>
        <taxon>Alphaproteobacteria</taxon>
        <taxon>Rhodobacterales</taxon>
        <taxon>Paracoccaceae</taxon>
        <taxon>Parasedimentitalea</taxon>
    </lineage>
</organism>
<dbReference type="Proteomes" id="UP001238334">
    <property type="component" value="Chromosome"/>
</dbReference>
<evidence type="ECO:0000313" key="2">
    <source>
        <dbReference type="Proteomes" id="UP001238334"/>
    </source>
</evidence>
<proteinExistence type="predicted"/>
<accession>A0A9Y2P6B9</accession>
<dbReference type="PROSITE" id="PS51257">
    <property type="entry name" value="PROKAR_LIPOPROTEIN"/>
    <property type="match status" value="1"/>
</dbReference>
<evidence type="ECO:0008006" key="3">
    <source>
        <dbReference type="Google" id="ProtNLM"/>
    </source>
</evidence>
<gene>
    <name evidence="1" type="ORF">QPJ95_18580</name>
</gene>
<protein>
    <recommendedName>
        <fullName evidence="3">Lipoprotein</fullName>
    </recommendedName>
</protein>
<name>A0A9Y2P6B9_9RHOB</name>
<reference evidence="1 2" key="1">
    <citation type="submission" date="2023-06" db="EMBL/GenBank/DDBJ databases">
        <title>Parasedimentitalea psychrophila sp. nov., a psychrophilic bacterium isolated from deep-sea sediment.</title>
        <authorList>
            <person name="Li A."/>
        </authorList>
    </citation>
    <scope>NUCLEOTIDE SEQUENCE [LARGE SCALE GENOMIC DNA]</scope>
    <source>
        <strain evidence="1 2">QS115</strain>
    </source>
</reference>
<dbReference type="RefSeq" id="WP_270920784.1">
    <property type="nucleotide sequence ID" value="NZ_CP127247.1"/>
</dbReference>